<keyword evidence="16" id="KW-1185">Reference proteome</keyword>
<dbReference type="SUPFAM" id="SSF52540">
    <property type="entry name" value="P-loop containing nucleoside triphosphate hydrolases"/>
    <property type="match status" value="1"/>
</dbReference>
<dbReference type="NCBIfam" id="TIGR00665">
    <property type="entry name" value="DnaB"/>
    <property type="match status" value="1"/>
</dbReference>
<dbReference type="FunFam" id="3.40.50.300:FF:000076">
    <property type="entry name" value="Replicative DNA helicase"/>
    <property type="match status" value="1"/>
</dbReference>
<dbReference type="STRING" id="123214.PERMA_1295"/>
<feature type="domain" description="SF4 helicase" evidence="14">
    <location>
        <begin position="176"/>
        <end position="443"/>
    </location>
</feature>
<evidence type="ECO:0000256" key="13">
    <source>
        <dbReference type="SAM" id="Coils"/>
    </source>
</evidence>
<dbReference type="PANTHER" id="PTHR30153">
    <property type="entry name" value="REPLICATIVE DNA HELICASE DNAB"/>
    <property type="match status" value="1"/>
</dbReference>
<evidence type="ECO:0000256" key="4">
    <source>
        <dbReference type="ARBA" id="ARBA00022741"/>
    </source>
</evidence>
<dbReference type="EC" id="5.6.2.3" evidence="11 12"/>
<dbReference type="PROSITE" id="PS51199">
    <property type="entry name" value="SF4_HELICASE"/>
    <property type="match status" value="1"/>
</dbReference>
<dbReference type="GO" id="GO:0003677">
    <property type="term" value="F:DNA binding"/>
    <property type="evidence" value="ECO:0007669"/>
    <property type="project" value="UniProtKB-UniRule"/>
</dbReference>
<evidence type="ECO:0000256" key="6">
    <source>
        <dbReference type="ARBA" id="ARBA00022806"/>
    </source>
</evidence>
<dbReference type="OrthoDB" id="9773982at2"/>
<dbReference type="GO" id="GO:0043139">
    <property type="term" value="F:5'-3' DNA helicase activity"/>
    <property type="evidence" value="ECO:0007669"/>
    <property type="project" value="UniProtKB-EC"/>
</dbReference>
<name>C0QQX1_PERMH</name>
<evidence type="ECO:0000256" key="3">
    <source>
        <dbReference type="ARBA" id="ARBA00022705"/>
    </source>
</evidence>
<dbReference type="InterPro" id="IPR007692">
    <property type="entry name" value="DNA_helicase_DnaB"/>
</dbReference>
<dbReference type="GO" id="GO:0016887">
    <property type="term" value="F:ATP hydrolysis activity"/>
    <property type="evidence" value="ECO:0007669"/>
    <property type="project" value="RHEA"/>
</dbReference>
<comment type="catalytic activity">
    <reaction evidence="10 12">
        <text>ATP + H2O = ADP + phosphate + H(+)</text>
        <dbReference type="Rhea" id="RHEA:13065"/>
        <dbReference type="ChEBI" id="CHEBI:15377"/>
        <dbReference type="ChEBI" id="CHEBI:15378"/>
        <dbReference type="ChEBI" id="CHEBI:30616"/>
        <dbReference type="ChEBI" id="CHEBI:43474"/>
        <dbReference type="ChEBI" id="CHEBI:456216"/>
        <dbReference type="EC" id="5.6.2.3"/>
    </reaction>
</comment>
<dbReference type="EMBL" id="CP001230">
    <property type="protein sequence ID" value="ACO04589.1"/>
    <property type="molecule type" value="Genomic_DNA"/>
</dbReference>
<keyword evidence="5 12" id="KW-0378">Hydrolase</keyword>
<dbReference type="GO" id="GO:0042802">
    <property type="term" value="F:identical protein binding"/>
    <property type="evidence" value="ECO:0007669"/>
    <property type="project" value="UniProtKB-ARBA"/>
</dbReference>
<evidence type="ECO:0000256" key="1">
    <source>
        <dbReference type="ARBA" id="ARBA00008428"/>
    </source>
</evidence>
<evidence type="ECO:0000256" key="2">
    <source>
        <dbReference type="ARBA" id="ARBA00022515"/>
    </source>
</evidence>
<sequence>MDHFDIPLPHDEESERAILGSLMIEPSVVDLVLNILRPSDFFNSKHRIIYQAIIDISEKGKVPDILVVRNHLKSKGKLKQIGGSSYLGLIVNEACPPNVVESVARQIKEKSIARGLIQVSQNIIQKAKDYKDVNELVEEAESEIFKLNEERAVTHYYEIKDVVKETLNIINELSKKETVITGIPSGFYDLDRLTTGFHPGDLVIIAARPAMGKTSLALSILHNVSVVEKIPSAFFSLEMSKEQIVMRLLSLETRIHLKKIRSGFLNQDEILKITDLASILSDAPIYIDDTASLSILDLRAKARRLKREKDIQLIVIDYLQLMRSHRRTENRQQEVAEISRGLKALAKELNIPVISLAQLSRQAEMRADKRPQLADLRESGSIEQDADLVMFIHRPEYYKKNPTPEEEGLAEIIIAKQRNGPTGTVNLAFIKDITKFENLAKQRFEEPVTEEVPDDNAIIDQAHWDNDELFSDIDITGEDITDI</sequence>
<keyword evidence="2 12" id="KW-0639">Primosome</keyword>
<dbReference type="SUPFAM" id="SSF48024">
    <property type="entry name" value="N-terminal domain of DnaB helicase"/>
    <property type="match status" value="1"/>
</dbReference>
<dbReference type="KEGG" id="pmx:PERMA_1295"/>
<evidence type="ECO:0000256" key="9">
    <source>
        <dbReference type="ARBA" id="ARBA00023235"/>
    </source>
</evidence>
<comment type="function">
    <text evidence="12">The main replicative DNA helicase, it participates in initiation and elongation during chromosome replication. Travels ahead of the DNA replisome, separating dsDNA into templates for DNA synthesis. A processive ATP-dependent 5'-3' DNA helicase it has DNA-dependent ATPase activity.</text>
</comment>
<keyword evidence="7 12" id="KW-0067">ATP-binding</keyword>
<evidence type="ECO:0000259" key="14">
    <source>
        <dbReference type="PROSITE" id="PS51199"/>
    </source>
</evidence>
<dbReference type="GO" id="GO:1990077">
    <property type="term" value="C:primosome complex"/>
    <property type="evidence" value="ECO:0007669"/>
    <property type="project" value="UniProtKB-UniRule"/>
</dbReference>
<evidence type="ECO:0000256" key="10">
    <source>
        <dbReference type="ARBA" id="ARBA00048954"/>
    </source>
</evidence>
<dbReference type="PaxDb" id="123214-PERMA_1295"/>
<evidence type="ECO:0000256" key="7">
    <source>
        <dbReference type="ARBA" id="ARBA00022840"/>
    </source>
</evidence>
<dbReference type="InterPro" id="IPR007694">
    <property type="entry name" value="DNA_helicase_DnaB-like_C"/>
</dbReference>
<evidence type="ECO:0000256" key="11">
    <source>
        <dbReference type="NCBIfam" id="TIGR00665"/>
    </source>
</evidence>
<dbReference type="PANTHER" id="PTHR30153:SF2">
    <property type="entry name" value="REPLICATIVE DNA HELICASE"/>
    <property type="match status" value="1"/>
</dbReference>
<proteinExistence type="inferred from homology"/>
<dbReference type="AlphaFoldDB" id="C0QQX1"/>
<dbReference type="Pfam" id="PF00772">
    <property type="entry name" value="DnaB"/>
    <property type="match status" value="1"/>
</dbReference>
<accession>C0QQX1</accession>
<dbReference type="GO" id="GO:0006269">
    <property type="term" value="P:DNA replication, synthesis of primer"/>
    <property type="evidence" value="ECO:0007669"/>
    <property type="project" value="UniProtKB-UniRule"/>
</dbReference>
<keyword evidence="9" id="KW-0413">Isomerase</keyword>
<dbReference type="HOGENOM" id="CLU_005373_0_0_0"/>
<keyword evidence="13" id="KW-0175">Coiled coil</keyword>
<dbReference type="InterPro" id="IPR027417">
    <property type="entry name" value="P-loop_NTPase"/>
</dbReference>
<dbReference type="CDD" id="cd00984">
    <property type="entry name" value="DnaB_C"/>
    <property type="match status" value="1"/>
</dbReference>
<dbReference type="InterPro" id="IPR016136">
    <property type="entry name" value="DNA_helicase_N/primase_C"/>
</dbReference>
<dbReference type="GO" id="GO:0005524">
    <property type="term" value="F:ATP binding"/>
    <property type="evidence" value="ECO:0007669"/>
    <property type="project" value="UniProtKB-UniRule"/>
</dbReference>
<evidence type="ECO:0000313" key="16">
    <source>
        <dbReference type="Proteomes" id="UP000001366"/>
    </source>
</evidence>
<reference evidence="15 16" key="1">
    <citation type="journal article" date="2009" name="J. Bacteriol.">
        <title>Complete and draft genome sequences of six members of the Aquificales.</title>
        <authorList>
            <person name="Reysenbach A.L."/>
            <person name="Hamamura N."/>
            <person name="Podar M."/>
            <person name="Griffiths E."/>
            <person name="Ferreira S."/>
            <person name="Hochstein R."/>
            <person name="Heidelberg J."/>
            <person name="Johnson J."/>
            <person name="Mead D."/>
            <person name="Pohorille A."/>
            <person name="Sarmiento M."/>
            <person name="Schweighofer K."/>
            <person name="Seshadri R."/>
            <person name="Voytek M.A."/>
        </authorList>
    </citation>
    <scope>NUCLEOTIDE SEQUENCE [LARGE SCALE GENOMIC DNA]</scope>
    <source>
        <strain evidence="16">DSM 14350 / EX-H1</strain>
    </source>
</reference>
<dbReference type="RefSeq" id="WP_012676826.1">
    <property type="nucleotide sequence ID" value="NC_012440.1"/>
</dbReference>
<evidence type="ECO:0000256" key="5">
    <source>
        <dbReference type="ARBA" id="ARBA00022801"/>
    </source>
</evidence>
<feature type="coiled-coil region" evidence="13">
    <location>
        <begin position="123"/>
        <end position="150"/>
    </location>
</feature>
<dbReference type="InterPro" id="IPR036185">
    <property type="entry name" value="DNA_heli_DnaB-like_N_sf"/>
</dbReference>
<keyword evidence="8 12" id="KW-0238">DNA-binding</keyword>
<comment type="similarity">
    <text evidence="1 12">Belongs to the helicase family. DnaB subfamily.</text>
</comment>
<keyword evidence="6 12" id="KW-0347">Helicase</keyword>
<dbReference type="Gene3D" id="1.10.860.10">
    <property type="entry name" value="DNAb Helicase, Chain A"/>
    <property type="match status" value="1"/>
</dbReference>
<dbReference type="eggNOG" id="COG0305">
    <property type="taxonomic scope" value="Bacteria"/>
</dbReference>
<evidence type="ECO:0000313" key="15">
    <source>
        <dbReference type="EMBL" id="ACO04589.1"/>
    </source>
</evidence>
<organism evidence="15 16">
    <name type="scientific">Persephonella marina (strain DSM 14350 / EX-H1)</name>
    <dbReference type="NCBI Taxonomy" id="123214"/>
    <lineage>
        <taxon>Bacteria</taxon>
        <taxon>Pseudomonadati</taxon>
        <taxon>Aquificota</taxon>
        <taxon>Aquificia</taxon>
        <taxon>Aquificales</taxon>
        <taxon>Hydrogenothermaceae</taxon>
        <taxon>Persephonella</taxon>
    </lineage>
</organism>
<dbReference type="GO" id="GO:0005829">
    <property type="term" value="C:cytosol"/>
    <property type="evidence" value="ECO:0007669"/>
    <property type="project" value="TreeGrafter"/>
</dbReference>
<keyword evidence="3 12" id="KW-0235">DNA replication</keyword>
<dbReference type="InterPro" id="IPR007693">
    <property type="entry name" value="DNA_helicase_DnaB-like_N"/>
</dbReference>
<keyword evidence="4 12" id="KW-0547">Nucleotide-binding</keyword>
<dbReference type="Gene3D" id="3.40.50.300">
    <property type="entry name" value="P-loop containing nucleotide triphosphate hydrolases"/>
    <property type="match status" value="1"/>
</dbReference>
<evidence type="ECO:0000256" key="12">
    <source>
        <dbReference type="RuleBase" id="RU362085"/>
    </source>
</evidence>
<dbReference type="Pfam" id="PF03796">
    <property type="entry name" value="DnaB_C"/>
    <property type="match status" value="1"/>
</dbReference>
<dbReference type="Proteomes" id="UP000001366">
    <property type="component" value="Chromosome"/>
</dbReference>
<evidence type="ECO:0000256" key="8">
    <source>
        <dbReference type="ARBA" id="ARBA00023125"/>
    </source>
</evidence>
<protein>
    <recommendedName>
        <fullName evidence="11 12">Replicative DNA helicase</fullName>
        <ecNumber evidence="11 12">5.6.2.3</ecNumber>
    </recommendedName>
</protein>
<gene>
    <name evidence="15" type="primary">dnaB</name>
    <name evidence="15" type="ordered locus">PERMA_1295</name>
</gene>